<protein>
    <submittedName>
        <fullName evidence="1">Uncharacterized protein</fullName>
    </submittedName>
</protein>
<reference evidence="1" key="1">
    <citation type="journal article" date="2022" name="Front. Microbiol.">
        <title>Genome-based taxonomic rearrangement of Oceanobacter-related bacteria including the description of Thalassolituus hydrocarbonoclasticus sp. nov. and Thalassolituus pacificus sp. nov. and emended description of the genus Thalassolituus.</title>
        <authorList>
            <person name="Dong C."/>
            <person name="Wei L."/>
            <person name="Wang J."/>
            <person name="Lai Q."/>
            <person name="Huang Z."/>
            <person name="Shao Z."/>
        </authorList>
    </citation>
    <scope>NUCLEOTIDE SEQUENCE</scope>
    <source>
        <strain evidence="1">59MF3M-4</strain>
    </source>
</reference>
<keyword evidence="2" id="KW-1185">Reference proteome</keyword>
<sequence>MNILTLIKIPLITSVLLLTGCIDGFEKHLQDAISLYGERKDQYSEQTNGATDVLFERLILTETLLLPVAKTYDARAYPFTEQGIAIIQNDFVAMDDNRGFDYPLPPAAELTAELEQQAQDIIQSLFTIDGQDAFAVSDTVNSVLRSIAAFEHRHNVYLPMSKHLIESLGYGALHSLYYRCDSDNKTYRLGQDLMALQLLAIKIGNPLDYDRAANIFHQQRVGVLLNDLPHIPFLQEYDQYIMNDKDRLQHCLQAF</sequence>
<dbReference type="AlphaFoldDB" id="A0A9X2WHH7"/>
<evidence type="ECO:0000313" key="2">
    <source>
        <dbReference type="Proteomes" id="UP001147830"/>
    </source>
</evidence>
<name>A0A9X2WHH7_9GAMM</name>
<organism evidence="1 2">
    <name type="scientific">Thalassolituus pacificus</name>
    <dbReference type="NCBI Taxonomy" id="2975440"/>
    <lineage>
        <taxon>Bacteria</taxon>
        <taxon>Pseudomonadati</taxon>
        <taxon>Pseudomonadota</taxon>
        <taxon>Gammaproteobacteria</taxon>
        <taxon>Oceanospirillales</taxon>
        <taxon>Oceanospirillaceae</taxon>
        <taxon>Thalassolituus</taxon>
    </lineage>
</organism>
<reference evidence="1" key="2">
    <citation type="submission" date="2022-08" db="EMBL/GenBank/DDBJ databases">
        <authorList>
            <person name="Dong C."/>
        </authorList>
    </citation>
    <scope>NUCLEOTIDE SEQUENCE</scope>
    <source>
        <strain evidence="1">59MF3M-4</strain>
    </source>
</reference>
<dbReference type="RefSeq" id="WP_260976988.1">
    <property type="nucleotide sequence ID" value="NZ_JAOANI010000022.1"/>
</dbReference>
<dbReference type="EMBL" id="JAOANI010000022">
    <property type="protein sequence ID" value="MCT7360145.1"/>
    <property type="molecule type" value="Genomic_DNA"/>
</dbReference>
<proteinExistence type="predicted"/>
<accession>A0A9X2WHH7</accession>
<dbReference type="Proteomes" id="UP001147830">
    <property type="component" value="Unassembled WGS sequence"/>
</dbReference>
<comment type="caution">
    <text evidence="1">The sequence shown here is derived from an EMBL/GenBank/DDBJ whole genome shotgun (WGS) entry which is preliminary data.</text>
</comment>
<evidence type="ECO:0000313" key="1">
    <source>
        <dbReference type="EMBL" id="MCT7360145.1"/>
    </source>
</evidence>
<gene>
    <name evidence="1" type="ORF">NYR02_14075</name>
</gene>